<dbReference type="PANTHER" id="PTHR23523">
    <property type="match status" value="1"/>
</dbReference>
<sequence length="451" mass="47503">MKRLDTNSELEFPLTADDAHTGEPPRRWRPVRAPGRLTVFILGAGLILIGLNLRIGVASVGPLLGNILGDLHLSATTASLLTTIPVFAFGAFAFLTPSLTRRFGMHRVLGAVMIILAAGIALRLHPSLLALFAGTVLVGAAIAVGNVLLPTAIKSDFSHRAGLMMGLYSTALFLGAALASGLTVPMLPLFDGSWRWAMGIWAVPAALAAVLWIPQMTRRGTAARPTGSATGNDAQPPFRAILTDPIAWAVTGFMGLQSMSYYAALTWVPAIFHDSGMPADTAGWMLSFSAFPAILTCLVTPAIAKRLRPRWAPVVFAVVLTGAAFVGLLLAPHAGGYLWMTLLGMGQGAAISLSLSYIVWRSPDTHHTGHVSTMAQGIGYLFAGMGPVGLGWLHASTGSWTAPLIALLVMLVLQLIAGALASRDRYVGSRSPARTVIVPAVPTEDQARQGQ</sequence>
<keyword evidence="8" id="KW-1185">Reference proteome</keyword>
<organism evidence="7 8">
    <name type="scientific">Brevibacterium antiquum</name>
    <dbReference type="NCBI Taxonomy" id="234835"/>
    <lineage>
        <taxon>Bacteria</taxon>
        <taxon>Bacillati</taxon>
        <taxon>Actinomycetota</taxon>
        <taxon>Actinomycetes</taxon>
        <taxon>Micrococcales</taxon>
        <taxon>Brevibacteriaceae</taxon>
        <taxon>Brevibacterium</taxon>
    </lineage>
</organism>
<feature type="transmembrane region" description="Helical" evidence="5">
    <location>
        <begin position="246"/>
        <end position="264"/>
    </location>
</feature>
<dbReference type="InterPro" id="IPR052524">
    <property type="entry name" value="MFS_Cyanate_Porter"/>
</dbReference>
<dbReference type="Proteomes" id="UP000234342">
    <property type="component" value="Unassembled WGS sequence"/>
</dbReference>
<feature type="transmembrane region" description="Helical" evidence="5">
    <location>
        <begin position="284"/>
        <end position="304"/>
    </location>
</feature>
<feature type="transmembrane region" description="Helical" evidence="5">
    <location>
        <begin position="108"/>
        <end position="124"/>
    </location>
</feature>
<feature type="transmembrane region" description="Helical" evidence="5">
    <location>
        <begin position="337"/>
        <end position="360"/>
    </location>
</feature>
<gene>
    <name evidence="7" type="ORF">BANT10_02538</name>
</gene>
<evidence type="ECO:0000313" key="7">
    <source>
        <dbReference type="EMBL" id="SMX93006.1"/>
    </source>
</evidence>
<evidence type="ECO:0000256" key="4">
    <source>
        <dbReference type="ARBA" id="ARBA00023136"/>
    </source>
</evidence>
<feature type="domain" description="Major facilitator superfamily (MFS) profile" evidence="6">
    <location>
        <begin position="38"/>
        <end position="426"/>
    </location>
</feature>
<accession>A0A2H1JZT6</accession>
<evidence type="ECO:0000256" key="1">
    <source>
        <dbReference type="ARBA" id="ARBA00004651"/>
    </source>
</evidence>
<dbReference type="EMBL" id="FXZE01000012">
    <property type="protein sequence ID" value="SMX93006.1"/>
    <property type="molecule type" value="Genomic_DNA"/>
</dbReference>
<dbReference type="CDD" id="cd17339">
    <property type="entry name" value="MFS_NIMT_CynX_like"/>
    <property type="match status" value="1"/>
</dbReference>
<keyword evidence="3 5" id="KW-1133">Transmembrane helix</keyword>
<feature type="transmembrane region" description="Helical" evidence="5">
    <location>
        <begin position="161"/>
        <end position="182"/>
    </location>
</feature>
<feature type="transmembrane region" description="Helical" evidence="5">
    <location>
        <begin position="194"/>
        <end position="214"/>
    </location>
</feature>
<reference evidence="8" key="1">
    <citation type="submission" date="2017-03" db="EMBL/GenBank/DDBJ databases">
        <authorList>
            <person name="Monnet C."/>
        </authorList>
    </citation>
    <scope>NUCLEOTIDE SEQUENCE [LARGE SCALE GENOMIC DNA]</scope>
    <source>
        <strain evidence="8">P10</strain>
    </source>
</reference>
<name>A0A2H1JZT6_9MICO</name>
<dbReference type="Gene3D" id="1.20.1250.20">
    <property type="entry name" value="MFS general substrate transporter like domains"/>
    <property type="match status" value="1"/>
</dbReference>
<feature type="transmembrane region" description="Helical" evidence="5">
    <location>
        <begin position="77"/>
        <end position="96"/>
    </location>
</feature>
<dbReference type="InterPro" id="IPR036259">
    <property type="entry name" value="MFS_trans_sf"/>
</dbReference>
<protein>
    <submittedName>
        <fullName evidence="7">MFS transporter, CP family, cyanate transporter</fullName>
    </submittedName>
</protein>
<evidence type="ECO:0000256" key="5">
    <source>
        <dbReference type="SAM" id="Phobius"/>
    </source>
</evidence>
<dbReference type="InterPro" id="IPR011701">
    <property type="entry name" value="MFS"/>
</dbReference>
<evidence type="ECO:0000256" key="3">
    <source>
        <dbReference type="ARBA" id="ARBA00022989"/>
    </source>
</evidence>
<feature type="transmembrane region" description="Helical" evidence="5">
    <location>
        <begin position="37"/>
        <end position="57"/>
    </location>
</feature>
<dbReference type="PROSITE" id="PS50850">
    <property type="entry name" value="MFS"/>
    <property type="match status" value="1"/>
</dbReference>
<feature type="transmembrane region" description="Helical" evidence="5">
    <location>
        <begin position="311"/>
        <end position="331"/>
    </location>
</feature>
<proteinExistence type="predicted"/>
<comment type="subcellular location">
    <subcellularLocation>
        <location evidence="1">Cell membrane</location>
        <topology evidence="1">Multi-pass membrane protein</topology>
    </subcellularLocation>
</comment>
<feature type="transmembrane region" description="Helical" evidence="5">
    <location>
        <begin position="130"/>
        <end position="149"/>
    </location>
</feature>
<feature type="transmembrane region" description="Helical" evidence="5">
    <location>
        <begin position="372"/>
        <end position="394"/>
    </location>
</feature>
<dbReference type="RefSeq" id="WP_101643863.1">
    <property type="nucleotide sequence ID" value="NZ_FXZE01000012.1"/>
</dbReference>
<keyword evidence="4 5" id="KW-0472">Membrane</keyword>
<dbReference type="GO" id="GO:0005886">
    <property type="term" value="C:plasma membrane"/>
    <property type="evidence" value="ECO:0007669"/>
    <property type="project" value="UniProtKB-SubCell"/>
</dbReference>
<dbReference type="InterPro" id="IPR020846">
    <property type="entry name" value="MFS_dom"/>
</dbReference>
<keyword evidence="2 5" id="KW-0812">Transmembrane</keyword>
<dbReference type="Pfam" id="PF07690">
    <property type="entry name" value="MFS_1"/>
    <property type="match status" value="1"/>
</dbReference>
<evidence type="ECO:0000259" key="6">
    <source>
        <dbReference type="PROSITE" id="PS50850"/>
    </source>
</evidence>
<dbReference type="GO" id="GO:0022857">
    <property type="term" value="F:transmembrane transporter activity"/>
    <property type="evidence" value="ECO:0007669"/>
    <property type="project" value="InterPro"/>
</dbReference>
<dbReference type="AlphaFoldDB" id="A0A2H1JZT6"/>
<feature type="transmembrane region" description="Helical" evidence="5">
    <location>
        <begin position="400"/>
        <end position="421"/>
    </location>
</feature>
<dbReference type="SUPFAM" id="SSF103473">
    <property type="entry name" value="MFS general substrate transporter"/>
    <property type="match status" value="1"/>
</dbReference>
<dbReference type="PANTHER" id="PTHR23523:SF2">
    <property type="entry name" value="2-NITROIMIDAZOLE TRANSPORTER"/>
    <property type="match status" value="1"/>
</dbReference>
<evidence type="ECO:0000256" key="2">
    <source>
        <dbReference type="ARBA" id="ARBA00022692"/>
    </source>
</evidence>
<evidence type="ECO:0000313" key="8">
    <source>
        <dbReference type="Proteomes" id="UP000234342"/>
    </source>
</evidence>